<evidence type="ECO:0008006" key="2">
    <source>
        <dbReference type="Google" id="ProtNLM"/>
    </source>
</evidence>
<comment type="caution">
    <text evidence="1">The sequence shown here is derived from an EMBL/GenBank/DDBJ whole genome shotgun (WGS) entry which is preliminary data.</text>
</comment>
<dbReference type="EMBL" id="LAZR01040351">
    <property type="protein sequence ID" value="KKL14707.1"/>
    <property type="molecule type" value="Genomic_DNA"/>
</dbReference>
<gene>
    <name evidence="1" type="ORF">LCGC14_2512960</name>
</gene>
<protein>
    <recommendedName>
        <fullName evidence="2">DUF4365 domain-containing protein</fullName>
    </recommendedName>
</protein>
<evidence type="ECO:0000313" key="1">
    <source>
        <dbReference type="EMBL" id="KKL14707.1"/>
    </source>
</evidence>
<dbReference type="AlphaFoldDB" id="A0A0F9BLJ7"/>
<accession>A0A0F9BLJ7</accession>
<organism evidence="1">
    <name type="scientific">marine sediment metagenome</name>
    <dbReference type="NCBI Taxonomy" id="412755"/>
    <lineage>
        <taxon>unclassified sequences</taxon>
        <taxon>metagenomes</taxon>
        <taxon>ecological metagenomes</taxon>
    </lineage>
</organism>
<reference evidence="1" key="1">
    <citation type="journal article" date="2015" name="Nature">
        <title>Complex archaea that bridge the gap between prokaryotes and eukaryotes.</title>
        <authorList>
            <person name="Spang A."/>
            <person name="Saw J.H."/>
            <person name="Jorgensen S.L."/>
            <person name="Zaremba-Niedzwiedzka K."/>
            <person name="Martijn J."/>
            <person name="Lind A.E."/>
            <person name="van Eijk R."/>
            <person name="Schleper C."/>
            <person name="Guy L."/>
            <person name="Ettema T.J."/>
        </authorList>
    </citation>
    <scope>NUCLEOTIDE SEQUENCE</scope>
</reference>
<proteinExistence type="predicted"/>
<sequence length="410" mass="47443">MEKQPTWVKVAQNGAIGEARTKSFLLDRFWILERSIDIHGADFIIQRRLTNRNILDRNAPKLGVVQAKFIESSSTSHYIHSEYVIDKQGLPRDEFFLIVHTGNEENPLMCFFTSKEIKENFDIVNQNEDKKFYIPGKIIKSDKFKVKSRRETLDKIETQLIEADFTKNREYLNWALISPEISYDDILPEFNIPIDNYWGDIPEGFYETKINAAKALTDVETVYFILQNNTTEKDPIKASEYLDDFSYYCQGGARWYISLPDNIYDEEFIETVKKHKEIVQKLKDLQMLDEYIKSHKEIENSFKDFLCTPPRSRIFFCHPHLRFAPPSSLGAGCPGCGVPGAASGQKHALRHHKCQQYSPPNRWGYADSQLGRLHTRQCNTGLYLTPARPQGQQQPSPRHGQPGDTCYLFL</sequence>
<name>A0A0F9BLJ7_9ZZZZ</name>